<dbReference type="Pfam" id="PF04149">
    <property type="entry name" value="DUF397"/>
    <property type="match status" value="1"/>
</dbReference>
<sequence>MSTSTDNWQKSSFSGNAANCVYVALDGDSKVRMRESDAPGTTLATTPATFGVFIRAVKAGAFDRLTTG</sequence>
<feature type="domain" description="DUF397" evidence="1">
    <location>
        <begin position="7"/>
        <end position="58"/>
    </location>
</feature>
<comment type="caution">
    <text evidence="2">The sequence shown here is derived from an EMBL/GenBank/DDBJ whole genome shotgun (WGS) entry which is preliminary data.</text>
</comment>
<evidence type="ECO:0000259" key="1">
    <source>
        <dbReference type="Pfam" id="PF04149"/>
    </source>
</evidence>
<proteinExistence type="predicted"/>
<evidence type="ECO:0000313" key="3">
    <source>
        <dbReference type="Proteomes" id="UP001204746"/>
    </source>
</evidence>
<protein>
    <submittedName>
        <fullName evidence="2">DUF397 domain-containing protein</fullName>
    </submittedName>
</protein>
<dbReference type="EMBL" id="JANIAA010000021">
    <property type="protein sequence ID" value="MCQ8191934.1"/>
    <property type="molecule type" value="Genomic_DNA"/>
</dbReference>
<dbReference type="InterPro" id="IPR007278">
    <property type="entry name" value="DUF397"/>
</dbReference>
<reference evidence="2 3" key="1">
    <citation type="submission" date="2022-07" db="EMBL/GenBank/DDBJ databases">
        <authorList>
            <person name="Phongsopitanun W."/>
            <person name="Tanasupawat S."/>
        </authorList>
    </citation>
    <scope>NUCLEOTIDE SEQUENCE [LARGE SCALE GENOMIC DNA]</scope>
    <source>
        <strain evidence="2 3">RCU-064</strain>
    </source>
</reference>
<organism evidence="2 3">
    <name type="scientific">Streptomyces rugosispiralis</name>
    <dbReference type="NCBI Taxonomy" id="2967341"/>
    <lineage>
        <taxon>Bacteria</taxon>
        <taxon>Bacillati</taxon>
        <taxon>Actinomycetota</taxon>
        <taxon>Actinomycetes</taxon>
        <taxon>Kitasatosporales</taxon>
        <taxon>Streptomycetaceae</taxon>
        <taxon>Streptomyces</taxon>
    </lineage>
</organism>
<dbReference type="RefSeq" id="WP_256652856.1">
    <property type="nucleotide sequence ID" value="NZ_JANIAA010000021.1"/>
</dbReference>
<gene>
    <name evidence="2" type="ORF">NP777_27395</name>
</gene>
<accession>A0ABT1V3H7</accession>
<dbReference type="Proteomes" id="UP001204746">
    <property type="component" value="Unassembled WGS sequence"/>
</dbReference>
<evidence type="ECO:0000313" key="2">
    <source>
        <dbReference type="EMBL" id="MCQ8191934.1"/>
    </source>
</evidence>
<keyword evidence="3" id="KW-1185">Reference proteome</keyword>
<name>A0ABT1V3H7_9ACTN</name>